<dbReference type="KEGG" id="mcn:Mcup_1553"/>
<dbReference type="AlphaFoldDB" id="F4FZG6"/>
<feature type="region of interest" description="Disordered" evidence="1">
    <location>
        <begin position="1"/>
        <end position="37"/>
    </location>
</feature>
<evidence type="ECO:0000313" key="3">
    <source>
        <dbReference type="Proteomes" id="UP000007812"/>
    </source>
</evidence>
<gene>
    <name evidence="2" type="ordered locus">Mcup_1553</name>
</gene>
<dbReference type="PATRIC" id="fig|1006006.8.peg.1549"/>
<evidence type="ECO:0000313" key="2">
    <source>
        <dbReference type="EMBL" id="AEB95656.1"/>
    </source>
</evidence>
<dbReference type="EMBL" id="CP002656">
    <property type="protein sequence ID" value="AEB95656.1"/>
    <property type="molecule type" value="Genomic_DNA"/>
</dbReference>
<keyword evidence="3" id="KW-1185">Reference proteome</keyword>
<evidence type="ECO:0000256" key="1">
    <source>
        <dbReference type="SAM" id="MobiDB-lite"/>
    </source>
</evidence>
<dbReference type="Proteomes" id="UP000007812">
    <property type="component" value="Chromosome"/>
</dbReference>
<name>F4FZG6_METCR</name>
<sequence length="37" mass="4129">MKYSAKNSPTMDEILGSEPIPRPAMGRLIRAKTPEIE</sequence>
<accession>F4FZG6</accession>
<feature type="compositionally biased region" description="Polar residues" evidence="1">
    <location>
        <begin position="1"/>
        <end position="10"/>
    </location>
</feature>
<organism evidence="2 3">
    <name type="scientific">Metallosphaera cuprina (strain Ar-4)</name>
    <dbReference type="NCBI Taxonomy" id="1006006"/>
    <lineage>
        <taxon>Archaea</taxon>
        <taxon>Thermoproteota</taxon>
        <taxon>Thermoprotei</taxon>
        <taxon>Sulfolobales</taxon>
        <taxon>Sulfolobaceae</taxon>
        <taxon>Metallosphaera</taxon>
    </lineage>
</organism>
<reference evidence="2 3" key="1">
    <citation type="journal article" date="2011" name="J. Bacteriol.">
        <title>Complete genome sequence of Metallosphaera cuprina, a metal sulfide-oxidizing archaeon from a hot spring.</title>
        <authorList>
            <person name="Liu L.J."/>
            <person name="You X.Y."/>
            <person name="Zheng H."/>
            <person name="Wang S."/>
            <person name="Jiang C.Y."/>
            <person name="Liu S.J."/>
        </authorList>
    </citation>
    <scope>NUCLEOTIDE SEQUENCE [LARGE SCALE GENOMIC DNA]</scope>
    <source>
        <strain evidence="2 3">Ar-4</strain>
    </source>
</reference>
<protein>
    <submittedName>
        <fullName evidence="2">Uncharacterized protein</fullName>
    </submittedName>
</protein>
<dbReference type="HOGENOM" id="CLU_3338407_0_0_2"/>
<proteinExistence type="predicted"/>